<proteinExistence type="predicted"/>
<organism evidence="2 3">
    <name type="scientific">Caenorhabditis remanei</name>
    <name type="common">Caenorhabditis vulgaris</name>
    <dbReference type="NCBI Taxonomy" id="31234"/>
    <lineage>
        <taxon>Eukaryota</taxon>
        <taxon>Metazoa</taxon>
        <taxon>Ecdysozoa</taxon>
        <taxon>Nematoda</taxon>
        <taxon>Chromadorea</taxon>
        <taxon>Rhabditida</taxon>
        <taxon>Rhabditina</taxon>
        <taxon>Rhabditomorpha</taxon>
        <taxon>Rhabditoidea</taxon>
        <taxon>Rhabditidae</taxon>
        <taxon>Peloderinae</taxon>
        <taxon>Caenorhabditis</taxon>
    </lineage>
</organism>
<protein>
    <submittedName>
        <fullName evidence="2">Uncharacterized protein</fullName>
    </submittedName>
</protein>
<feature type="signal peptide" evidence="1">
    <location>
        <begin position="1"/>
        <end position="25"/>
    </location>
</feature>
<sequence length="100" mass="11134">MSASTLSVLVSIVLLVTVIINTVSSAPVPTDRQNMNTFPNLDNDPRDVFLPFREVPERLIDQNDALDDSSDLVSESDIFYQFQRSGFLAEVVDARKRGGF</sequence>
<dbReference type="KEGG" id="crq:GCK72_018554"/>
<dbReference type="CTD" id="9814885"/>
<dbReference type="GeneID" id="9814885"/>
<dbReference type="AlphaFoldDB" id="A0A6A5GAI3"/>
<dbReference type="Proteomes" id="UP000483820">
    <property type="component" value="Chromosome V"/>
</dbReference>
<reference evidence="2 3" key="1">
    <citation type="submission" date="2019-12" db="EMBL/GenBank/DDBJ databases">
        <title>Chromosome-level assembly of the Caenorhabditis remanei genome.</title>
        <authorList>
            <person name="Teterina A.A."/>
            <person name="Willis J.H."/>
            <person name="Phillips P.C."/>
        </authorList>
    </citation>
    <scope>NUCLEOTIDE SEQUENCE [LARGE SCALE GENOMIC DNA]</scope>
    <source>
        <strain evidence="2 3">PX506</strain>
        <tissue evidence="2">Whole organism</tissue>
    </source>
</reference>
<accession>A0A6A5GAI3</accession>
<name>A0A6A5GAI3_CAERE</name>
<comment type="caution">
    <text evidence="2">The sequence shown here is derived from an EMBL/GenBank/DDBJ whole genome shotgun (WGS) entry which is preliminary data.</text>
</comment>
<keyword evidence="1" id="KW-0732">Signal</keyword>
<gene>
    <name evidence="2" type="ORF">GCK72_018554</name>
</gene>
<feature type="chain" id="PRO_5025656982" evidence="1">
    <location>
        <begin position="26"/>
        <end position="100"/>
    </location>
</feature>
<evidence type="ECO:0000313" key="3">
    <source>
        <dbReference type="Proteomes" id="UP000483820"/>
    </source>
</evidence>
<dbReference type="RefSeq" id="XP_003114260.2">
    <property type="nucleotide sequence ID" value="XM_003114212.2"/>
</dbReference>
<evidence type="ECO:0000313" key="2">
    <source>
        <dbReference type="EMBL" id="KAF1752000.1"/>
    </source>
</evidence>
<evidence type="ECO:0000256" key="1">
    <source>
        <dbReference type="SAM" id="SignalP"/>
    </source>
</evidence>
<dbReference type="EMBL" id="WUAV01000005">
    <property type="protein sequence ID" value="KAF1752000.1"/>
    <property type="molecule type" value="Genomic_DNA"/>
</dbReference>